<accession>A0A6J6CB53</accession>
<dbReference type="EMBL" id="CAEZSR010000021">
    <property type="protein sequence ID" value="CAB4548610.1"/>
    <property type="molecule type" value="Genomic_DNA"/>
</dbReference>
<feature type="compositionally biased region" description="Polar residues" evidence="1">
    <location>
        <begin position="112"/>
        <end position="123"/>
    </location>
</feature>
<protein>
    <submittedName>
        <fullName evidence="2">Unannotated protein</fullName>
    </submittedName>
</protein>
<proteinExistence type="predicted"/>
<sequence>MAGCAMSVPVPDFFTLPEVGRILRIGRNSAYKAATEYEKTGGASGLPFVRFGKLKRVSRVVLENLKGGPITWPLPDDERTVEIEATKPDGESPPPIELHDAAGDSGSRELQDSASDSEVSTPTLPRRPLVVTRNDTSRPTPKHSAVSRRGRPVDPRTSADQQLGLEFSSAPLP</sequence>
<organism evidence="2">
    <name type="scientific">freshwater metagenome</name>
    <dbReference type="NCBI Taxonomy" id="449393"/>
    <lineage>
        <taxon>unclassified sequences</taxon>
        <taxon>metagenomes</taxon>
        <taxon>ecological metagenomes</taxon>
    </lineage>
</organism>
<evidence type="ECO:0000313" key="2">
    <source>
        <dbReference type="EMBL" id="CAB4548610.1"/>
    </source>
</evidence>
<feature type="compositionally biased region" description="Basic and acidic residues" evidence="1">
    <location>
        <begin position="76"/>
        <end position="90"/>
    </location>
</feature>
<feature type="compositionally biased region" description="Basic and acidic residues" evidence="1">
    <location>
        <begin position="97"/>
        <end position="111"/>
    </location>
</feature>
<evidence type="ECO:0000256" key="1">
    <source>
        <dbReference type="SAM" id="MobiDB-lite"/>
    </source>
</evidence>
<reference evidence="2" key="1">
    <citation type="submission" date="2020-05" db="EMBL/GenBank/DDBJ databases">
        <authorList>
            <person name="Chiriac C."/>
            <person name="Salcher M."/>
            <person name="Ghai R."/>
            <person name="Kavagutti S V."/>
        </authorList>
    </citation>
    <scope>NUCLEOTIDE SEQUENCE</scope>
</reference>
<name>A0A6J6CB53_9ZZZZ</name>
<feature type="region of interest" description="Disordered" evidence="1">
    <location>
        <begin position="67"/>
        <end position="173"/>
    </location>
</feature>
<gene>
    <name evidence="2" type="ORF">UFOPK1493_00873</name>
</gene>
<dbReference type="AlphaFoldDB" id="A0A6J6CB53"/>